<organism evidence="1 2">
    <name type="scientific">Nocardia abscessus</name>
    <dbReference type="NCBI Taxonomy" id="120957"/>
    <lineage>
        <taxon>Bacteria</taxon>
        <taxon>Bacillati</taxon>
        <taxon>Actinomycetota</taxon>
        <taxon>Actinomycetes</taxon>
        <taxon>Mycobacteriales</taxon>
        <taxon>Nocardiaceae</taxon>
        <taxon>Nocardia</taxon>
    </lineage>
</organism>
<protein>
    <submittedName>
        <fullName evidence="1">Uncharacterized protein</fullName>
    </submittedName>
</protein>
<evidence type="ECO:0000313" key="1">
    <source>
        <dbReference type="EMBL" id="MBF6229361.1"/>
    </source>
</evidence>
<evidence type="ECO:0000313" key="2">
    <source>
        <dbReference type="Proteomes" id="UP000807309"/>
    </source>
</evidence>
<reference evidence="1 2" key="1">
    <citation type="submission" date="2020-10" db="EMBL/GenBank/DDBJ databases">
        <title>Identification of Nocardia species via Next-generation sequencing and recognition of intraspecies genetic diversity.</title>
        <authorList>
            <person name="Li P."/>
            <person name="Li P."/>
            <person name="Lu B."/>
        </authorList>
    </citation>
    <scope>NUCLEOTIDE SEQUENCE [LARGE SCALE GENOMIC DNA]</scope>
    <source>
        <strain evidence="1 2">N-11</strain>
    </source>
</reference>
<comment type="caution">
    <text evidence="1">The sequence shown here is derived from an EMBL/GenBank/DDBJ whole genome shotgun (WGS) entry which is preliminary data.</text>
</comment>
<gene>
    <name evidence="1" type="ORF">IU470_30255</name>
</gene>
<sequence>MEYSVPIPLDFDGFLRRQCPTCGEQFKWHHGPFNEKAESAPPADLYYCPLCGQPAVVNEWMTPEQLAFAQAEVMPKLLRQLADEMPGLTITDSPSAPPALTEPNDMQIIASPCHDYEPVKVPDEREAPFYCLVCGAAYAV</sequence>
<dbReference type="Proteomes" id="UP000807309">
    <property type="component" value="Unassembled WGS sequence"/>
</dbReference>
<dbReference type="EMBL" id="JADLRE010000035">
    <property type="protein sequence ID" value="MBF6229361.1"/>
    <property type="molecule type" value="Genomic_DNA"/>
</dbReference>
<name>A0ABS0CHD2_9NOCA</name>
<proteinExistence type="predicted"/>
<keyword evidence="2" id="KW-1185">Reference proteome</keyword>
<accession>A0ABS0CHD2</accession>